<feature type="transmembrane region" description="Helical" evidence="2">
    <location>
        <begin position="297"/>
        <end position="318"/>
    </location>
</feature>
<name>A0A0G4FFK5_VITBC</name>
<proteinExistence type="predicted"/>
<evidence type="ECO:0000256" key="2">
    <source>
        <dbReference type="SAM" id="Phobius"/>
    </source>
</evidence>
<protein>
    <recommendedName>
        <fullName evidence="5">Transmembrane protein</fullName>
    </recommendedName>
</protein>
<feature type="transmembrane region" description="Helical" evidence="2">
    <location>
        <begin position="402"/>
        <end position="420"/>
    </location>
</feature>
<accession>A0A0G4FFK5</accession>
<feature type="transmembrane region" description="Helical" evidence="2">
    <location>
        <begin position="231"/>
        <end position="251"/>
    </location>
</feature>
<feature type="compositionally biased region" description="Polar residues" evidence="1">
    <location>
        <begin position="526"/>
        <end position="535"/>
    </location>
</feature>
<gene>
    <name evidence="3" type="ORF">Vbra_15213</name>
</gene>
<evidence type="ECO:0008006" key="5">
    <source>
        <dbReference type="Google" id="ProtNLM"/>
    </source>
</evidence>
<dbReference type="Proteomes" id="UP000041254">
    <property type="component" value="Unassembled WGS sequence"/>
</dbReference>
<reference evidence="3 4" key="1">
    <citation type="submission" date="2014-11" db="EMBL/GenBank/DDBJ databases">
        <authorList>
            <person name="Zhu J."/>
            <person name="Qi W."/>
            <person name="Song R."/>
        </authorList>
    </citation>
    <scope>NUCLEOTIDE SEQUENCE [LARGE SCALE GENOMIC DNA]</scope>
</reference>
<feature type="transmembrane region" description="Helical" evidence="2">
    <location>
        <begin position="339"/>
        <end position="361"/>
    </location>
</feature>
<evidence type="ECO:0000256" key="1">
    <source>
        <dbReference type="SAM" id="MobiDB-lite"/>
    </source>
</evidence>
<dbReference type="EMBL" id="CDMY01000426">
    <property type="protein sequence ID" value="CEM11817.1"/>
    <property type="molecule type" value="Genomic_DNA"/>
</dbReference>
<feature type="transmembrane region" description="Helical" evidence="2">
    <location>
        <begin position="197"/>
        <end position="216"/>
    </location>
</feature>
<evidence type="ECO:0000313" key="4">
    <source>
        <dbReference type="Proteomes" id="UP000041254"/>
    </source>
</evidence>
<dbReference type="VEuPathDB" id="CryptoDB:Vbra_15213"/>
<sequence>MTKESLEAPEGDNGDVHDGEEPQMEASTGGPHREDTTVTTVCTHPSEFTGASGPTPDCLSYGPWPVQPQPPNEGCGAFLPLFRSLETFQKPHGDVQLFNRSFTVVTIVEEAADNEEGKGGDTKEDRRVERREGSLLKLMEEGFRVAAGYPAAYQEFPTQLRYEQVDGEQEVLVGAEFQPERFLLTLRRVAWVILRQVGYALTLATLWAGLFTLMWLSCEDEDGDWDGANRTAYIVMDFIRRALAIFAYAALQMITIEGADGRGIMRRLRSSSGHYVIPLACSLTVGVAYFSGLPFHAHGIFGPLMIIFIGHVAPFGVYRQAAESMDSVNRNNIYALQATFIWLLTLGIMSLWLGIMLPIGLNAESDGQRIKIALICLAVGKPFLSLVTNTSRFLKDGPSTNTSPFIFVAVIGYLLVPRILQAKMMKLSTKVLFSFLFASLDLLADILLPYGDLICMAIGRWFASQTSQQTLFHPFHRIRAARQPSDQKHGFSDIGIDGLDEDPQAKAVSRNMITLSPADIPPQQLAGRSSSSIISGDQPVRPGLSLESTSSRRSSDGRVMKRDLSLRSTMSSIASDPRSIYVMCDVHPRYLRAISDQIHGFNLSQLTWMTRVNNLPLLKSEEEPRVALTRVVSLFLSCLVLFSSLFPWIFLFLLRSLDDQHFDKSIDEICPYYSQRYSRYVDNDRL</sequence>
<evidence type="ECO:0000313" key="3">
    <source>
        <dbReference type="EMBL" id="CEM11817.1"/>
    </source>
</evidence>
<keyword evidence="2" id="KW-0812">Transmembrane</keyword>
<dbReference type="PhylomeDB" id="A0A0G4FFK5"/>
<feature type="region of interest" description="Disordered" evidence="1">
    <location>
        <begin position="518"/>
        <end position="561"/>
    </location>
</feature>
<keyword evidence="2" id="KW-0472">Membrane</keyword>
<feature type="transmembrane region" description="Helical" evidence="2">
    <location>
        <begin position="631"/>
        <end position="654"/>
    </location>
</feature>
<dbReference type="AlphaFoldDB" id="A0A0G4FFK5"/>
<feature type="region of interest" description="Disordered" evidence="1">
    <location>
        <begin position="1"/>
        <end position="37"/>
    </location>
</feature>
<keyword evidence="2" id="KW-1133">Transmembrane helix</keyword>
<feature type="transmembrane region" description="Helical" evidence="2">
    <location>
        <begin position="272"/>
        <end position="291"/>
    </location>
</feature>
<organism evidence="3 4">
    <name type="scientific">Vitrella brassicaformis (strain CCMP3155)</name>
    <dbReference type="NCBI Taxonomy" id="1169540"/>
    <lineage>
        <taxon>Eukaryota</taxon>
        <taxon>Sar</taxon>
        <taxon>Alveolata</taxon>
        <taxon>Colpodellida</taxon>
        <taxon>Vitrellaceae</taxon>
        <taxon>Vitrella</taxon>
    </lineage>
</organism>
<keyword evidence="4" id="KW-1185">Reference proteome</keyword>
<dbReference type="InParanoid" id="A0A0G4FFK5"/>